<keyword evidence="2" id="KW-1185">Reference proteome</keyword>
<dbReference type="GeneID" id="18872686"/>
<protein>
    <submittedName>
        <fullName evidence="1">Uncharacterized protein</fullName>
    </submittedName>
</protein>
<dbReference type="EMBL" id="GL996499">
    <property type="protein sequence ID" value="EGW35733.1"/>
    <property type="molecule type" value="Genomic_DNA"/>
</dbReference>
<dbReference type="KEGG" id="spaa:SPAPADRAFT_58929"/>
<sequence length="424" mass="50160">MPEEEEPIFDHGVVRERKLNVSVLSLNIKFNYDRILSTLVYLLHNGLSSNITQAQITEISDMIIQYYMYIHNSMNKMNEFYKANPPTTVQEMNLINFIKNHSFSFVDRAMMLLHKKILFGDDTSNEVSAKQSKQGFELNVDKNRGGVLSLSQYEDTFGHIQEANIIKNFNNSSISLLKFNPSEDFSYGNMHNNLIPSILHNLNDFLKYNDFIKFGKYNWYIKRTIPLDSIILMFIIITVKFKYEFFTINELCIYVKLINKALFILNRKWFKNEKYKRMLSLTNLTWEYILKRYNIVQLINQFNDEMPNNRIEFFDYQVKAMVNMNELFDVMDVPQPIDFPYKLDAHGKMPSKRSHSLGSRVNNVSVNSLVLNPESKLELAQLNEKIYYDLRNNFVDVNDYCAFYTSLENILHELMDFMNQQRLE</sequence>
<accession>G3AEE4</accession>
<dbReference type="HOGENOM" id="CLU_647524_0_0_1"/>
<organism evidence="2">
    <name type="scientific">Spathaspora passalidarum (strain NRRL Y-27907 / 11-Y1)</name>
    <dbReference type="NCBI Taxonomy" id="619300"/>
    <lineage>
        <taxon>Eukaryota</taxon>
        <taxon>Fungi</taxon>
        <taxon>Dikarya</taxon>
        <taxon>Ascomycota</taxon>
        <taxon>Saccharomycotina</taxon>
        <taxon>Pichiomycetes</taxon>
        <taxon>Debaryomycetaceae</taxon>
        <taxon>Spathaspora</taxon>
    </lineage>
</organism>
<dbReference type="OrthoDB" id="4494341at2759"/>
<evidence type="ECO:0000313" key="1">
    <source>
        <dbReference type="EMBL" id="EGW35733.1"/>
    </source>
</evidence>
<dbReference type="AlphaFoldDB" id="G3AEE4"/>
<dbReference type="eggNOG" id="ENOG502QVPF">
    <property type="taxonomic scope" value="Eukaryota"/>
</dbReference>
<dbReference type="STRING" id="619300.G3AEE4"/>
<gene>
    <name evidence="1" type="ORF">SPAPADRAFT_58929</name>
</gene>
<dbReference type="RefSeq" id="XP_007373145.1">
    <property type="nucleotide sequence ID" value="XM_007373083.1"/>
</dbReference>
<dbReference type="Proteomes" id="UP000000709">
    <property type="component" value="Unassembled WGS sequence"/>
</dbReference>
<proteinExistence type="predicted"/>
<evidence type="ECO:0000313" key="2">
    <source>
        <dbReference type="Proteomes" id="UP000000709"/>
    </source>
</evidence>
<dbReference type="InParanoid" id="G3AEE4"/>
<reference evidence="1 2" key="1">
    <citation type="journal article" date="2011" name="Proc. Natl. Acad. Sci. U.S.A.">
        <title>Comparative genomics of xylose-fermenting fungi for enhanced biofuel production.</title>
        <authorList>
            <person name="Wohlbach D.J."/>
            <person name="Kuo A."/>
            <person name="Sato T.K."/>
            <person name="Potts K.M."/>
            <person name="Salamov A.A."/>
            <person name="LaButti K.M."/>
            <person name="Sun H."/>
            <person name="Clum A."/>
            <person name="Pangilinan J.L."/>
            <person name="Lindquist E.A."/>
            <person name="Lucas S."/>
            <person name="Lapidus A."/>
            <person name="Jin M."/>
            <person name="Gunawan C."/>
            <person name="Balan V."/>
            <person name="Dale B.E."/>
            <person name="Jeffries T.W."/>
            <person name="Zinkel R."/>
            <person name="Barry K.W."/>
            <person name="Grigoriev I.V."/>
            <person name="Gasch A.P."/>
        </authorList>
    </citation>
    <scope>NUCLEOTIDE SEQUENCE [LARGE SCALE GENOMIC DNA]</scope>
    <source>
        <strain evidence="2">NRRL Y-27907 / 11-Y1</strain>
    </source>
</reference>
<name>G3AEE4_SPAPN</name>